<dbReference type="SUPFAM" id="SSF52058">
    <property type="entry name" value="L domain-like"/>
    <property type="match status" value="1"/>
</dbReference>
<dbReference type="Pfam" id="PF08263">
    <property type="entry name" value="LRRNT_2"/>
    <property type="match status" value="1"/>
</dbReference>
<evidence type="ECO:0000256" key="5">
    <source>
        <dbReference type="ARBA" id="ARBA00022989"/>
    </source>
</evidence>
<comment type="subcellular location">
    <subcellularLocation>
        <location evidence="7">Endomembrane system</location>
        <topology evidence="7">Single-pass type I membrane protein</topology>
    </subcellularLocation>
</comment>
<protein>
    <recommendedName>
        <fullName evidence="10">Protein kinase domain-containing protein</fullName>
    </recommendedName>
</protein>
<evidence type="ECO:0000259" key="10">
    <source>
        <dbReference type="PROSITE" id="PS50011"/>
    </source>
</evidence>
<dbReference type="GO" id="GO:0004674">
    <property type="term" value="F:protein serine/threonine kinase activity"/>
    <property type="evidence" value="ECO:0007669"/>
    <property type="project" value="UniProtKB-EC"/>
</dbReference>
<keyword evidence="1" id="KW-0433">Leucine-rich repeat</keyword>
<dbReference type="Pfam" id="PF07714">
    <property type="entry name" value="PK_Tyr_Ser-Thr"/>
    <property type="match status" value="1"/>
</dbReference>
<evidence type="ECO:0000256" key="6">
    <source>
        <dbReference type="ARBA" id="ARBA00023136"/>
    </source>
</evidence>
<evidence type="ECO:0000256" key="2">
    <source>
        <dbReference type="ARBA" id="ARBA00022692"/>
    </source>
</evidence>
<feature type="compositionally biased region" description="Polar residues" evidence="8">
    <location>
        <begin position="241"/>
        <end position="255"/>
    </location>
</feature>
<proteinExistence type="predicted"/>
<feature type="domain" description="Protein kinase" evidence="10">
    <location>
        <begin position="367"/>
        <end position="632"/>
    </location>
</feature>
<keyword evidence="5 9" id="KW-1133">Transmembrane helix</keyword>
<organism evidence="11 12">
    <name type="scientific">Cuscuta campestris</name>
    <dbReference type="NCBI Taxonomy" id="132261"/>
    <lineage>
        <taxon>Eukaryota</taxon>
        <taxon>Viridiplantae</taxon>
        <taxon>Streptophyta</taxon>
        <taxon>Embryophyta</taxon>
        <taxon>Tracheophyta</taxon>
        <taxon>Spermatophyta</taxon>
        <taxon>Magnoliopsida</taxon>
        <taxon>eudicotyledons</taxon>
        <taxon>Gunneridae</taxon>
        <taxon>Pentapetalae</taxon>
        <taxon>asterids</taxon>
        <taxon>lamiids</taxon>
        <taxon>Solanales</taxon>
        <taxon>Convolvulaceae</taxon>
        <taxon>Cuscuteae</taxon>
        <taxon>Cuscuta</taxon>
        <taxon>Cuscuta subgen. Grammica</taxon>
        <taxon>Cuscuta sect. Cleistogrammica</taxon>
    </lineage>
</organism>
<dbReference type="EMBL" id="OOIL02003592">
    <property type="protein sequence ID" value="VFQ88498.1"/>
    <property type="molecule type" value="Genomic_DNA"/>
</dbReference>
<name>A0A484MK99_9ASTE</name>
<feature type="transmembrane region" description="Helical" evidence="9">
    <location>
        <begin position="6"/>
        <end position="22"/>
    </location>
</feature>
<dbReference type="InterPro" id="IPR001245">
    <property type="entry name" value="Ser-Thr/Tyr_kinase_cat_dom"/>
</dbReference>
<sequence length="659" mass="72842">MGDGLTVHGIQILYLIILALVFDSHGHCSLNSEGLALLKFQERVDYDPYGVFLNWNTEDCDPCMWLGVRCFDGSVQMLDFNGYALEGTLAPELGNLSHLKALVLSKNRFSGVIPPEIGQLKMLEVLDVRYNSLNGTIPAEIGGLHSLRSLLLCNNTFHGSIPLEIGKLRFLTELQFDTNLTGPVCINRKLGHGKGFLHRSSDYCFDVHSSSPCLHDMTRRMLGEQSSNLAAAPIDGGAQLGSITPQPITRSSGSFPASPEKKVKSPPQAPPPSPHPKQQDQSNHGVLPQLTGDQDSGGSEKTWEYIVGAISCVAFLLILAVVVVFICRARAANTIGPWKTGLSGQLQKAFITGVPKLNRSELEAACEDFSNIICTADAHTSYKGTLSSKGEIAVFSTAITSLKDWSDRAEISFRKKIDILSRINHKNFINLIGYCEEDEPFTRMMVFEYAPNGTLSEHLHDQEFEHLDWNVRMRIVMGIAYCLQHMHNLNPPLSHPNITSDTIFLTDDYASKIGEVGFWAEFTDNSKLKDSDDHSELPPLAEPEANIYSFGLVLLEIISGKLPHSEEQGSLLKWATPHLNGKKMEELIDPTLESYKDNELSVVCEVIQECTEKEARKRPTMNEVVSKLREAIDVSPAAAGPRFSPLWWAELDILSSEAP</sequence>
<reference evidence="11 12" key="1">
    <citation type="submission" date="2018-04" db="EMBL/GenBank/DDBJ databases">
        <authorList>
            <person name="Vogel A."/>
        </authorList>
    </citation>
    <scope>NUCLEOTIDE SEQUENCE [LARGE SCALE GENOMIC DNA]</scope>
</reference>
<dbReference type="OrthoDB" id="291737at2759"/>
<dbReference type="SUPFAM" id="SSF56112">
    <property type="entry name" value="Protein kinase-like (PK-like)"/>
    <property type="match status" value="1"/>
</dbReference>
<gene>
    <name evidence="11" type="ORF">CCAM_LOCUS30274</name>
</gene>
<dbReference type="PANTHER" id="PTHR46084">
    <property type="entry name" value="PROTEIN MALE DISCOVERER 2"/>
    <property type="match status" value="1"/>
</dbReference>
<keyword evidence="4" id="KW-0677">Repeat</keyword>
<dbReference type="InterPro" id="IPR011009">
    <property type="entry name" value="Kinase-like_dom_sf"/>
</dbReference>
<dbReference type="Gene3D" id="3.80.10.10">
    <property type="entry name" value="Ribonuclease Inhibitor"/>
    <property type="match status" value="1"/>
</dbReference>
<keyword evidence="6 9" id="KW-0472">Membrane</keyword>
<keyword evidence="3" id="KW-0732">Signal</keyword>
<dbReference type="FunFam" id="3.30.200.20:FF:000489">
    <property type="entry name" value="Inactive receptor-like serine/threonine-protein kinase"/>
    <property type="match status" value="1"/>
</dbReference>
<dbReference type="InterPro" id="IPR032675">
    <property type="entry name" value="LRR_dom_sf"/>
</dbReference>
<evidence type="ECO:0000256" key="7">
    <source>
        <dbReference type="ARBA" id="ARBA00046288"/>
    </source>
</evidence>
<dbReference type="PANTHER" id="PTHR46084:SF1">
    <property type="entry name" value="PROTEIN MALE DISCOVERER 2"/>
    <property type="match status" value="1"/>
</dbReference>
<keyword evidence="12" id="KW-1185">Reference proteome</keyword>
<feature type="region of interest" description="Disordered" evidence="8">
    <location>
        <begin position="241"/>
        <end position="298"/>
    </location>
</feature>
<evidence type="ECO:0000256" key="9">
    <source>
        <dbReference type="SAM" id="Phobius"/>
    </source>
</evidence>
<dbReference type="FunFam" id="3.80.10.10:FF:000627">
    <property type="entry name" value="Probable leucine-rich repeat receptor-like protein kinase At2g33170"/>
    <property type="match status" value="1"/>
</dbReference>
<dbReference type="InterPro" id="IPR013210">
    <property type="entry name" value="LRR_N_plant-typ"/>
</dbReference>
<accession>A0A484MK99</accession>
<dbReference type="GO" id="GO:0012505">
    <property type="term" value="C:endomembrane system"/>
    <property type="evidence" value="ECO:0007669"/>
    <property type="project" value="UniProtKB-SubCell"/>
</dbReference>
<evidence type="ECO:0000256" key="3">
    <source>
        <dbReference type="ARBA" id="ARBA00022729"/>
    </source>
</evidence>
<evidence type="ECO:0000256" key="8">
    <source>
        <dbReference type="SAM" id="MobiDB-lite"/>
    </source>
</evidence>
<dbReference type="GO" id="GO:0005524">
    <property type="term" value="F:ATP binding"/>
    <property type="evidence" value="ECO:0007669"/>
    <property type="project" value="InterPro"/>
</dbReference>
<dbReference type="Proteomes" id="UP000595140">
    <property type="component" value="Unassembled WGS sequence"/>
</dbReference>
<dbReference type="AlphaFoldDB" id="A0A484MK99"/>
<feature type="transmembrane region" description="Helical" evidence="9">
    <location>
        <begin position="305"/>
        <end position="326"/>
    </location>
</feature>
<evidence type="ECO:0000313" key="12">
    <source>
        <dbReference type="Proteomes" id="UP000595140"/>
    </source>
</evidence>
<dbReference type="PROSITE" id="PS50011">
    <property type="entry name" value="PROTEIN_KINASE_DOM"/>
    <property type="match status" value="1"/>
</dbReference>
<dbReference type="InterPro" id="IPR000719">
    <property type="entry name" value="Prot_kinase_dom"/>
</dbReference>
<evidence type="ECO:0000256" key="1">
    <source>
        <dbReference type="ARBA" id="ARBA00022614"/>
    </source>
</evidence>
<keyword evidence="2 9" id="KW-0812">Transmembrane</keyword>
<dbReference type="InterPro" id="IPR055414">
    <property type="entry name" value="LRR_R13L4/SHOC2-like"/>
</dbReference>
<dbReference type="Gene3D" id="3.30.200.20">
    <property type="entry name" value="Phosphorylase Kinase, domain 1"/>
    <property type="match status" value="1"/>
</dbReference>
<dbReference type="Pfam" id="PF23598">
    <property type="entry name" value="LRR_14"/>
    <property type="match status" value="1"/>
</dbReference>
<dbReference type="Gene3D" id="1.10.510.10">
    <property type="entry name" value="Transferase(Phosphotransferase) domain 1"/>
    <property type="match status" value="1"/>
</dbReference>
<evidence type="ECO:0000256" key="4">
    <source>
        <dbReference type="ARBA" id="ARBA00022737"/>
    </source>
</evidence>
<evidence type="ECO:0000313" key="11">
    <source>
        <dbReference type="EMBL" id="VFQ88498.1"/>
    </source>
</evidence>